<dbReference type="EMBL" id="CM000126">
    <property type="protein sequence ID" value="EAY76477.1"/>
    <property type="molecule type" value="Genomic_DNA"/>
</dbReference>
<proteinExistence type="predicted"/>
<dbReference type="Gramene" id="BGIOSGA004788-TA">
    <property type="protein sequence ID" value="BGIOSGA004788-PA"/>
    <property type="gene ID" value="BGIOSGA004788"/>
</dbReference>
<dbReference type="Proteomes" id="UP000007015">
    <property type="component" value="Chromosome 1"/>
</dbReference>
<dbReference type="SUPFAM" id="SSF47473">
    <property type="entry name" value="EF-hand"/>
    <property type="match status" value="1"/>
</dbReference>
<dbReference type="OMA" id="MEYHIIT"/>
<gene>
    <name evidence="1" type="ORF">OsI_04414</name>
</gene>
<dbReference type="STRING" id="39946.A2WWY1"/>
<name>A2WWY1_ORYSI</name>
<dbReference type="InterPro" id="IPR011992">
    <property type="entry name" value="EF-hand-dom_pair"/>
</dbReference>
<protein>
    <submittedName>
        <fullName evidence="1">Uncharacterized protein</fullName>
    </submittedName>
</protein>
<dbReference type="Gene3D" id="1.10.238.10">
    <property type="entry name" value="EF-hand"/>
    <property type="match status" value="1"/>
</dbReference>
<sequence>MEYHIITVSAMPSSASLVFEAFGKDGDDKVSVSELCGDMAATLGEDMPEEEEAAILTTINTDDNGLLDHDELLRFPDQLQEADEKNTLFH</sequence>
<organism evidence="1 2">
    <name type="scientific">Oryza sativa subsp. indica</name>
    <name type="common">Rice</name>
    <dbReference type="NCBI Taxonomy" id="39946"/>
    <lineage>
        <taxon>Eukaryota</taxon>
        <taxon>Viridiplantae</taxon>
        <taxon>Streptophyta</taxon>
        <taxon>Embryophyta</taxon>
        <taxon>Tracheophyta</taxon>
        <taxon>Spermatophyta</taxon>
        <taxon>Magnoliopsida</taxon>
        <taxon>Liliopsida</taxon>
        <taxon>Poales</taxon>
        <taxon>Poaceae</taxon>
        <taxon>BOP clade</taxon>
        <taxon>Oryzoideae</taxon>
        <taxon>Oryzeae</taxon>
        <taxon>Oryzinae</taxon>
        <taxon>Oryza</taxon>
        <taxon>Oryza sativa</taxon>
    </lineage>
</organism>
<dbReference type="AlphaFoldDB" id="A2WWY1"/>
<keyword evidence="2" id="KW-1185">Reference proteome</keyword>
<accession>A2WWY1</accession>
<evidence type="ECO:0000313" key="2">
    <source>
        <dbReference type="Proteomes" id="UP000007015"/>
    </source>
</evidence>
<evidence type="ECO:0000313" key="1">
    <source>
        <dbReference type="EMBL" id="EAY76477.1"/>
    </source>
</evidence>
<reference evidence="1 2" key="1">
    <citation type="journal article" date="2005" name="PLoS Biol.">
        <title>The genomes of Oryza sativa: a history of duplications.</title>
        <authorList>
            <person name="Yu J."/>
            <person name="Wang J."/>
            <person name="Lin W."/>
            <person name="Li S."/>
            <person name="Li H."/>
            <person name="Zhou J."/>
            <person name="Ni P."/>
            <person name="Dong W."/>
            <person name="Hu S."/>
            <person name="Zeng C."/>
            <person name="Zhang J."/>
            <person name="Zhang Y."/>
            <person name="Li R."/>
            <person name="Xu Z."/>
            <person name="Li S."/>
            <person name="Li X."/>
            <person name="Zheng H."/>
            <person name="Cong L."/>
            <person name="Lin L."/>
            <person name="Yin J."/>
            <person name="Geng J."/>
            <person name="Li G."/>
            <person name="Shi J."/>
            <person name="Liu J."/>
            <person name="Lv H."/>
            <person name="Li J."/>
            <person name="Wang J."/>
            <person name="Deng Y."/>
            <person name="Ran L."/>
            <person name="Shi X."/>
            <person name="Wang X."/>
            <person name="Wu Q."/>
            <person name="Li C."/>
            <person name="Ren X."/>
            <person name="Wang J."/>
            <person name="Wang X."/>
            <person name="Li D."/>
            <person name="Liu D."/>
            <person name="Zhang X."/>
            <person name="Ji Z."/>
            <person name="Zhao W."/>
            <person name="Sun Y."/>
            <person name="Zhang Z."/>
            <person name="Bao J."/>
            <person name="Han Y."/>
            <person name="Dong L."/>
            <person name="Ji J."/>
            <person name="Chen P."/>
            <person name="Wu S."/>
            <person name="Liu J."/>
            <person name="Xiao Y."/>
            <person name="Bu D."/>
            <person name="Tan J."/>
            <person name="Yang L."/>
            <person name="Ye C."/>
            <person name="Zhang J."/>
            <person name="Xu J."/>
            <person name="Zhou Y."/>
            <person name="Yu Y."/>
            <person name="Zhang B."/>
            <person name="Zhuang S."/>
            <person name="Wei H."/>
            <person name="Liu B."/>
            <person name="Lei M."/>
            <person name="Yu H."/>
            <person name="Li Y."/>
            <person name="Xu H."/>
            <person name="Wei S."/>
            <person name="He X."/>
            <person name="Fang L."/>
            <person name="Zhang Z."/>
            <person name="Zhang Y."/>
            <person name="Huang X."/>
            <person name="Su Z."/>
            <person name="Tong W."/>
            <person name="Li J."/>
            <person name="Tong Z."/>
            <person name="Li S."/>
            <person name="Ye J."/>
            <person name="Wang L."/>
            <person name="Fang L."/>
            <person name="Lei T."/>
            <person name="Chen C."/>
            <person name="Chen H."/>
            <person name="Xu Z."/>
            <person name="Li H."/>
            <person name="Huang H."/>
            <person name="Zhang F."/>
            <person name="Xu H."/>
            <person name="Li N."/>
            <person name="Zhao C."/>
            <person name="Li S."/>
            <person name="Dong L."/>
            <person name="Huang Y."/>
            <person name="Li L."/>
            <person name="Xi Y."/>
            <person name="Qi Q."/>
            <person name="Li W."/>
            <person name="Zhang B."/>
            <person name="Hu W."/>
            <person name="Zhang Y."/>
            <person name="Tian X."/>
            <person name="Jiao Y."/>
            <person name="Liang X."/>
            <person name="Jin J."/>
            <person name="Gao L."/>
            <person name="Zheng W."/>
            <person name="Hao B."/>
            <person name="Liu S."/>
            <person name="Wang W."/>
            <person name="Yuan L."/>
            <person name="Cao M."/>
            <person name="McDermott J."/>
            <person name="Samudrala R."/>
            <person name="Wang J."/>
            <person name="Wong G.K."/>
            <person name="Yang H."/>
        </authorList>
    </citation>
    <scope>NUCLEOTIDE SEQUENCE [LARGE SCALE GENOMIC DNA]</scope>
    <source>
        <strain evidence="2">cv. 93-11</strain>
    </source>
</reference>
<dbReference type="HOGENOM" id="CLU_2444756_0_0_1"/>